<keyword evidence="4" id="KW-1185">Reference proteome</keyword>
<evidence type="ECO:0000256" key="1">
    <source>
        <dbReference type="SAM" id="MobiDB-lite"/>
    </source>
</evidence>
<dbReference type="Proteomes" id="UP001183414">
    <property type="component" value="Unassembled WGS sequence"/>
</dbReference>
<feature type="compositionally biased region" description="Low complexity" evidence="1">
    <location>
        <begin position="168"/>
        <end position="194"/>
    </location>
</feature>
<feature type="compositionally biased region" description="Low complexity" evidence="1">
    <location>
        <begin position="494"/>
        <end position="506"/>
    </location>
</feature>
<proteinExistence type="predicted"/>
<feature type="compositionally biased region" description="Pro residues" evidence="1">
    <location>
        <begin position="507"/>
        <end position="516"/>
    </location>
</feature>
<feature type="compositionally biased region" description="Low complexity" evidence="1">
    <location>
        <begin position="201"/>
        <end position="223"/>
    </location>
</feature>
<feature type="compositionally biased region" description="Low complexity" evidence="1">
    <location>
        <begin position="243"/>
        <end position="272"/>
    </location>
</feature>
<accession>A0ABU2NQU0</accession>
<feature type="transmembrane region" description="Helical" evidence="2">
    <location>
        <begin position="62"/>
        <end position="80"/>
    </location>
</feature>
<feature type="compositionally biased region" description="Low complexity" evidence="1">
    <location>
        <begin position="336"/>
        <end position="359"/>
    </location>
</feature>
<evidence type="ECO:0000256" key="2">
    <source>
        <dbReference type="SAM" id="Phobius"/>
    </source>
</evidence>
<feature type="transmembrane region" description="Helical" evidence="2">
    <location>
        <begin position="36"/>
        <end position="57"/>
    </location>
</feature>
<gene>
    <name evidence="3" type="ORF">RM572_11210</name>
</gene>
<comment type="caution">
    <text evidence="3">The sequence shown here is derived from an EMBL/GenBank/DDBJ whole genome shotgun (WGS) entry which is preliminary data.</text>
</comment>
<feature type="region of interest" description="Disordered" evidence="1">
    <location>
        <begin position="123"/>
        <end position="604"/>
    </location>
</feature>
<protein>
    <submittedName>
        <fullName evidence="3">Uncharacterized protein</fullName>
    </submittedName>
</protein>
<evidence type="ECO:0000313" key="3">
    <source>
        <dbReference type="EMBL" id="MDT0379335.1"/>
    </source>
</evidence>
<feature type="compositionally biased region" description="Basic and acidic residues" evidence="1">
    <location>
        <begin position="315"/>
        <end position="333"/>
    </location>
</feature>
<feature type="compositionally biased region" description="Basic and acidic residues" evidence="1">
    <location>
        <begin position="388"/>
        <end position="401"/>
    </location>
</feature>
<feature type="compositionally biased region" description="Basic and acidic residues" evidence="1">
    <location>
        <begin position="224"/>
        <end position="235"/>
    </location>
</feature>
<evidence type="ECO:0000313" key="4">
    <source>
        <dbReference type="Proteomes" id="UP001183414"/>
    </source>
</evidence>
<feature type="compositionally biased region" description="Basic and acidic residues" evidence="1">
    <location>
        <begin position="535"/>
        <end position="575"/>
    </location>
</feature>
<keyword evidence="2" id="KW-0472">Membrane</keyword>
<feature type="compositionally biased region" description="Acidic residues" evidence="1">
    <location>
        <begin position="373"/>
        <end position="383"/>
    </location>
</feature>
<feature type="compositionally biased region" description="Low complexity" evidence="1">
    <location>
        <begin position="437"/>
        <end position="454"/>
    </location>
</feature>
<keyword evidence="2" id="KW-0812">Transmembrane</keyword>
<reference evidence="4" key="1">
    <citation type="submission" date="2023-07" db="EMBL/GenBank/DDBJ databases">
        <title>30 novel species of actinomycetes from the DSMZ collection.</title>
        <authorList>
            <person name="Nouioui I."/>
        </authorList>
    </citation>
    <scope>NUCLEOTIDE SEQUENCE [LARGE SCALE GENOMIC DNA]</scope>
    <source>
        <strain evidence="4">DSM 42041</strain>
    </source>
</reference>
<sequence length="604" mass="59935">MAVWSVFLPWYGGREGQDFALRDLFTPGGLTEASPALFAGLFLPMAVAALLTVIGVLLRSRLLVALAGLVVLGFAILWMIRQGVAQGSLTVGGSGGLDWGLALAFAGALILLFGALFMAGRRGAGGRGRHRGAPDTRLRRRSPAAAGAAGVGTAGLAASTAHDEGRRAAPAGAGTTAATQPAAETRTPEPTRATSTDSTPGRAGPAAAGAAAGATAGAAGMAAARHDTPETERETPATPAPAPADARAGTPDAATAPGGDRTTAATQPAAETRTPEPTREPTGATSTDSTPGRAGPAAAGAAAGATAGAAGMAAARHDTPETEREATAPRAEEEAPPGATAPGMPARADALDARGTSGPAPGGTGGMAAAQQEEADISGDETGPEQPSEVRGEVDTARQDGRTMAGGAAWSDAARRSEESGETTEGPQERTRPMPHTAGTAAAPSASAEPGTEPGAEGPATDQPVAGTPARSEGAGMGTFPRDERADWSGTGTGPRSPGPRTAAGPGPAPAEPAPPRSESRPLAGAGAGGPTRSGDLRAEKGPDAMRPEEARKGTAPEAERARGEQGKEHGKEPFPQRLLHRLQNAGHRGHHGPRGGGDHRDVA</sequence>
<organism evidence="3 4">
    <name type="scientific">Streptomyces hazeniae</name>
    <dbReference type="NCBI Taxonomy" id="3075538"/>
    <lineage>
        <taxon>Bacteria</taxon>
        <taxon>Bacillati</taxon>
        <taxon>Actinomycetota</taxon>
        <taxon>Actinomycetes</taxon>
        <taxon>Kitasatosporales</taxon>
        <taxon>Streptomycetaceae</taxon>
        <taxon>Streptomyces</taxon>
    </lineage>
</organism>
<feature type="transmembrane region" description="Helical" evidence="2">
    <location>
        <begin position="100"/>
        <end position="119"/>
    </location>
</feature>
<feature type="compositionally biased region" description="Low complexity" evidence="1">
    <location>
        <begin position="292"/>
        <end position="314"/>
    </location>
</feature>
<keyword evidence="2" id="KW-1133">Transmembrane helix</keyword>
<dbReference type="EMBL" id="JAVREQ010000008">
    <property type="protein sequence ID" value="MDT0379335.1"/>
    <property type="molecule type" value="Genomic_DNA"/>
</dbReference>
<name>A0ABU2NQU0_9ACTN</name>